<organism evidence="1 2">
    <name type="scientific">Patellaria atrata CBS 101060</name>
    <dbReference type="NCBI Taxonomy" id="1346257"/>
    <lineage>
        <taxon>Eukaryota</taxon>
        <taxon>Fungi</taxon>
        <taxon>Dikarya</taxon>
        <taxon>Ascomycota</taxon>
        <taxon>Pezizomycotina</taxon>
        <taxon>Dothideomycetes</taxon>
        <taxon>Dothideomycetes incertae sedis</taxon>
        <taxon>Patellariales</taxon>
        <taxon>Patellariaceae</taxon>
        <taxon>Patellaria</taxon>
    </lineage>
</organism>
<proteinExistence type="predicted"/>
<dbReference type="EMBL" id="MU006099">
    <property type="protein sequence ID" value="KAF2837576.1"/>
    <property type="molecule type" value="Genomic_DNA"/>
</dbReference>
<dbReference type="AlphaFoldDB" id="A0A9P4S817"/>
<keyword evidence="2" id="KW-1185">Reference proteome</keyword>
<evidence type="ECO:0000313" key="1">
    <source>
        <dbReference type="EMBL" id="KAF2837576.1"/>
    </source>
</evidence>
<accession>A0A9P4S817</accession>
<evidence type="ECO:0000313" key="2">
    <source>
        <dbReference type="Proteomes" id="UP000799429"/>
    </source>
</evidence>
<protein>
    <submittedName>
        <fullName evidence="1">Uncharacterized protein</fullName>
    </submittedName>
</protein>
<name>A0A9P4S817_9PEZI</name>
<comment type="caution">
    <text evidence="1">The sequence shown here is derived from an EMBL/GenBank/DDBJ whole genome shotgun (WGS) entry which is preliminary data.</text>
</comment>
<sequence length="206" mass="22674">MANPINNLLNPQPNVNVHQLLGNLPQHDIQQDNWGFLDFQNGRTWYTCDEKVGLQYADIGPNKLIGTTGLASCTAIMIANRNCAIVGHFSPGTGTNDFRNFVINPSWLHRLQGANTGAWIFHASKDQGENVPHNDNSGTWLDVKDLRDILLDDLHLDELNIGLLMYKPPVEGSPLGTGGEETVMVDGRNSPGLFPQVYAQGFNLLT</sequence>
<dbReference type="OrthoDB" id="4763963at2759"/>
<dbReference type="Proteomes" id="UP000799429">
    <property type="component" value="Unassembled WGS sequence"/>
</dbReference>
<gene>
    <name evidence="1" type="ORF">M501DRAFT_1017951</name>
</gene>
<reference evidence="1" key="1">
    <citation type="journal article" date="2020" name="Stud. Mycol.">
        <title>101 Dothideomycetes genomes: a test case for predicting lifestyles and emergence of pathogens.</title>
        <authorList>
            <person name="Haridas S."/>
            <person name="Albert R."/>
            <person name="Binder M."/>
            <person name="Bloem J."/>
            <person name="Labutti K."/>
            <person name="Salamov A."/>
            <person name="Andreopoulos B."/>
            <person name="Baker S."/>
            <person name="Barry K."/>
            <person name="Bills G."/>
            <person name="Bluhm B."/>
            <person name="Cannon C."/>
            <person name="Castanera R."/>
            <person name="Culley D."/>
            <person name="Daum C."/>
            <person name="Ezra D."/>
            <person name="Gonzalez J."/>
            <person name="Henrissat B."/>
            <person name="Kuo A."/>
            <person name="Liang C."/>
            <person name="Lipzen A."/>
            <person name="Lutzoni F."/>
            <person name="Magnuson J."/>
            <person name="Mondo S."/>
            <person name="Nolan M."/>
            <person name="Ohm R."/>
            <person name="Pangilinan J."/>
            <person name="Park H.-J."/>
            <person name="Ramirez L."/>
            <person name="Alfaro M."/>
            <person name="Sun H."/>
            <person name="Tritt A."/>
            <person name="Yoshinaga Y."/>
            <person name="Zwiers L.-H."/>
            <person name="Turgeon B."/>
            <person name="Goodwin S."/>
            <person name="Spatafora J."/>
            <person name="Crous P."/>
            <person name="Grigoriev I."/>
        </authorList>
    </citation>
    <scope>NUCLEOTIDE SEQUENCE</scope>
    <source>
        <strain evidence="1">CBS 101060</strain>
    </source>
</reference>